<sequence>MKFVWVLITVLSLNAFGLTYKSDNFTVEYDANVSKEIVAKLATQIEKERAIVLNYLNQSTSYHGTPIKEPLIVYISKKKRIPYQDWNTIHLPEKRVLQTFSEEVLSEKVKGTNAGLAVIHELTHVYAVSAYRKQKKNGYEDRFFDDGIAVFLQHRFGAAPEYPDFGHDLYRAVAVAATEYGQLIRLAEAENVRHSAKTGLGRKLAYLQEGAFTQFLIERFGLSTYLEIYAGADVKVKTGYSLIELEKQWATLISVFML</sequence>
<name>A0ABR9ECI7_9GAMM</name>
<evidence type="ECO:0008006" key="3">
    <source>
        <dbReference type="Google" id="ProtNLM"/>
    </source>
</evidence>
<gene>
    <name evidence="1" type="ORF">PAUR_a2377</name>
</gene>
<dbReference type="RefSeq" id="WP_192507946.1">
    <property type="nucleotide sequence ID" value="NZ_AQGV01000012.1"/>
</dbReference>
<evidence type="ECO:0000313" key="1">
    <source>
        <dbReference type="EMBL" id="MBE0368706.1"/>
    </source>
</evidence>
<protein>
    <recommendedName>
        <fullName evidence="3">Peptidase MA-like domain-containing protein</fullName>
    </recommendedName>
</protein>
<comment type="caution">
    <text evidence="1">The sequence shown here is derived from an EMBL/GenBank/DDBJ whole genome shotgun (WGS) entry which is preliminary data.</text>
</comment>
<proteinExistence type="predicted"/>
<dbReference type="EMBL" id="AQGV01000012">
    <property type="protein sequence ID" value="MBE0368706.1"/>
    <property type="molecule type" value="Genomic_DNA"/>
</dbReference>
<reference evidence="1 2" key="1">
    <citation type="submission" date="2015-03" db="EMBL/GenBank/DDBJ databases">
        <title>Genome sequence of Pseudoalteromonas aurantia.</title>
        <authorList>
            <person name="Xie B.-B."/>
            <person name="Rong J.-C."/>
            <person name="Qin Q.-L."/>
            <person name="Zhang Y.-Z."/>
        </authorList>
    </citation>
    <scope>NUCLEOTIDE SEQUENCE [LARGE SCALE GENOMIC DNA]</scope>
    <source>
        <strain evidence="1 2">208</strain>
    </source>
</reference>
<dbReference type="Proteomes" id="UP000615755">
    <property type="component" value="Unassembled WGS sequence"/>
</dbReference>
<keyword evidence="2" id="KW-1185">Reference proteome</keyword>
<organism evidence="1 2">
    <name type="scientific">Pseudoalteromonas aurantia 208</name>
    <dbReference type="NCBI Taxonomy" id="1314867"/>
    <lineage>
        <taxon>Bacteria</taxon>
        <taxon>Pseudomonadati</taxon>
        <taxon>Pseudomonadota</taxon>
        <taxon>Gammaproteobacteria</taxon>
        <taxon>Alteromonadales</taxon>
        <taxon>Pseudoalteromonadaceae</taxon>
        <taxon>Pseudoalteromonas</taxon>
    </lineage>
</organism>
<accession>A0ABR9ECI7</accession>
<evidence type="ECO:0000313" key="2">
    <source>
        <dbReference type="Proteomes" id="UP000615755"/>
    </source>
</evidence>